<reference evidence="3" key="1">
    <citation type="journal article" date="2013" name="Genome Biol.">
        <title>Comparative genomics of the core and accessory genomes of 48 Sinorhizobium strains comprising five genospecies.</title>
        <authorList>
            <person name="Sugawara M."/>
            <person name="Epstein B."/>
            <person name="Badgley B.D."/>
            <person name="Unno T."/>
            <person name="Xu L."/>
            <person name="Reese J."/>
            <person name="Gyaneshwar P."/>
            <person name="Denny R."/>
            <person name="Mudge J."/>
            <person name="Bharti A.K."/>
            <person name="Farmer A.D."/>
            <person name="May G.D."/>
            <person name="Woodward J.E."/>
            <person name="Medigue C."/>
            <person name="Vallenet D."/>
            <person name="Lajus A."/>
            <person name="Rouy Z."/>
            <person name="Martinez-Vaz B."/>
            <person name="Tiffin P."/>
            <person name="Young N.D."/>
            <person name="Sadowsky M.J."/>
        </authorList>
    </citation>
    <scope>NUCLEOTIDE SEQUENCE</scope>
    <source>
        <strain evidence="3">M30</strain>
    </source>
</reference>
<keyword evidence="1" id="KW-0732">Signal</keyword>
<dbReference type="Pfam" id="PF04069">
    <property type="entry name" value="OpuAC"/>
    <property type="match status" value="1"/>
</dbReference>
<protein>
    <submittedName>
        <fullName evidence="3">ABC transporter substrate-binding protein</fullName>
    </submittedName>
</protein>
<dbReference type="Gene3D" id="3.10.105.10">
    <property type="entry name" value="Dipeptide-binding Protein, Domain 3"/>
    <property type="match status" value="1"/>
</dbReference>
<name>A0A6A7ZQ43_RHIML</name>
<comment type="caution">
    <text evidence="3">The sequence shown here is derived from an EMBL/GenBank/DDBJ whole genome shotgun (WGS) entry which is preliminary data.</text>
</comment>
<dbReference type="CDD" id="cd13641">
    <property type="entry name" value="PBP2_HisX_like"/>
    <property type="match status" value="1"/>
</dbReference>
<feature type="chain" id="PRO_5025384932" evidence="1">
    <location>
        <begin position="25"/>
        <end position="333"/>
    </location>
</feature>
<dbReference type="SUPFAM" id="SSF53850">
    <property type="entry name" value="Periplasmic binding protein-like II"/>
    <property type="match status" value="1"/>
</dbReference>
<dbReference type="EMBL" id="WISP01000104">
    <property type="protein sequence ID" value="MQW04854.1"/>
    <property type="molecule type" value="Genomic_DNA"/>
</dbReference>
<evidence type="ECO:0000313" key="3">
    <source>
        <dbReference type="EMBL" id="MQW04854.1"/>
    </source>
</evidence>
<feature type="domain" description="ABC-type glycine betaine transport system substrate-binding" evidence="2">
    <location>
        <begin position="29"/>
        <end position="312"/>
    </location>
</feature>
<accession>A0A6A7ZQ43</accession>
<evidence type="ECO:0000259" key="2">
    <source>
        <dbReference type="Pfam" id="PF04069"/>
    </source>
</evidence>
<gene>
    <name evidence="3" type="ORF">GHK45_14025</name>
</gene>
<feature type="signal peptide" evidence="1">
    <location>
        <begin position="1"/>
        <end position="24"/>
    </location>
</feature>
<sequence>MFGKLLAPACFAVGLASLTQGAFAEECGDVVIANMNWQSIDVLANLDKIILENGYGCSAEITIGDTVSIMTSMIEKGEPDIAPEAWLNALPEIVSRGIAEGKLISAGNALSDGGIQGWYIPKYIADAHPEIKTVSDALKHPELFPAPEDSSKGAVVNGPSGWGASTTTSQLYKAYDGDAKGFVLVDPGSAAGLDGSIAKNYERKIGWFGYYWSPTSLLGKYPMFKLDFDAPHNAAEWKRCNTVVDCEDPKVNDWPTDKVETLVTREFKERAGAAMDYLKTRRWDNATLNSLLAWMTDNQATGEDAARYFLEKNPEIWTKWLSPEIAEKVRSSL</sequence>
<evidence type="ECO:0000256" key="1">
    <source>
        <dbReference type="SAM" id="SignalP"/>
    </source>
</evidence>
<dbReference type="GO" id="GO:0043190">
    <property type="term" value="C:ATP-binding cassette (ABC) transporter complex"/>
    <property type="evidence" value="ECO:0007669"/>
    <property type="project" value="InterPro"/>
</dbReference>
<dbReference type="InterPro" id="IPR007210">
    <property type="entry name" value="ABC_Gly_betaine_transp_sub-bd"/>
</dbReference>
<proteinExistence type="predicted"/>
<dbReference type="AlphaFoldDB" id="A0A6A7ZQ43"/>
<dbReference type="RefSeq" id="WP_017264092.1">
    <property type="nucleotide sequence ID" value="NZ_CP021830.1"/>
</dbReference>
<dbReference type="GO" id="GO:0022857">
    <property type="term" value="F:transmembrane transporter activity"/>
    <property type="evidence" value="ECO:0007669"/>
    <property type="project" value="InterPro"/>
</dbReference>
<dbReference type="Gene3D" id="3.40.190.100">
    <property type="entry name" value="Glycine betaine-binding periplasmic protein, domain 2"/>
    <property type="match status" value="1"/>
</dbReference>
<organism evidence="3">
    <name type="scientific">Rhizobium meliloti</name>
    <name type="common">Ensifer meliloti</name>
    <name type="synonym">Sinorhizobium meliloti</name>
    <dbReference type="NCBI Taxonomy" id="382"/>
    <lineage>
        <taxon>Bacteria</taxon>
        <taxon>Pseudomonadati</taxon>
        <taxon>Pseudomonadota</taxon>
        <taxon>Alphaproteobacteria</taxon>
        <taxon>Hyphomicrobiales</taxon>
        <taxon>Rhizobiaceae</taxon>
        <taxon>Sinorhizobium/Ensifer group</taxon>
        <taxon>Sinorhizobium</taxon>
    </lineage>
</organism>